<keyword evidence="2" id="KW-1185">Reference proteome</keyword>
<reference evidence="2" key="1">
    <citation type="submission" date="2016-10" db="EMBL/GenBank/DDBJ databases">
        <authorList>
            <person name="Varghese N."/>
            <person name="Submissions S."/>
        </authorList>
    </citation>
    <scope>NUCLEOTIDE SEQUENCE [LARGE SCALE GENOMIC DNA]</scope>
    <source>
        <strain evidence="2">DSM 1551</strain>
    </source>
</reference>
<dbReference type="SUPFAM" id="SSF51182">
    <property type="entry name" value="RmlC-like cupins"/>
    <property type="match status" value="1"/>
</dbReference>
<sequence length="74" mass="8168">MNSTYIKNIPHEQIITLASQVEVQTGQVVSKTLAQNEALSITVFSFDKGEEIGTHGSSGDEPWVQFYKELGNLL</sequence>
<evidence type="ECO:0000313" key="2">
    <source>
        <dbReference type="Proteomes" id="UP000198558"/>
    </source>
</evidence>
<dbReference type="GeneID" id="78288448"/>
<proteinExistence type="predicted"/>
<protein>
    <recommendedName>
        <fullName evidence="3">Cupin domain-containing protein</fullName>
    </recommendedName>
</protein>
<name>A0A1I0F0E9_9FIRM</name>
<dbReference type="InterPro" id="IPR011051">
    <property type="entry name" value="RmlC_Cupin_sf"/>
</dbReference>
<dbReference type="InterPro" id="IPR014710">
    <property type="entry name" value="RmlC-like_jellyroll"/>
</dbReference>
<gene>
    <name evidence="1" type="ORF">SAMN04489758_11551</name>
</gene>
<dbReference type="Gene3D" id="2.60.120.10">
    <property type="entry name" value="Jelly Rolls"/>
    <property type="match status" value="1"/>
</dbReference>
<dbReference type="AlphaFoldDB" id="A0A1I0F0E9"/>
<accession>A0A1I0F0E9</accession>
<dbReference type="RefSeq" id="WP_244881280.1">
    <property type="nucleotide sequence ID" value="NZ_CAMJBU010000006.1"/>
</dbReference>
<dbReference type="Proteomes" id="UP000198558">
    <property type="component" value="Unassembled WGS sequence"/>
</dbReference>
<evidence type="ECO:0000313" key="1">
    <source>
        <dbReference type="EMBL" id="SET51107.1"/>
    </source>
</evidence>
<evidence type="ECO:0008006" key="3">
    <source>
        <dbReference type="Google" id="ProtNLM"/>
    </source>
</evidence>
<dbReference type="EMBL" id="FOIN01000015">
    <property type="protein sequence ID" value="SET51107.1"/>
    <property type="molecule type" value="Genomic_DNA"/>
</dbReference>
<organism evidence="1 2">
    <name type="scientific">Thomasclavelia cocleata</name>
    <dbReference type="NCBI Taxonomy" id="69824"/>
    <lineage>
        <taxon>Bacteria</taxon>
        <taxon>Bacillati</taxon>
        <taxon>Bacillota</taxon>
        <taxon>Erysipelotrichia</taxon>
        <taxon>Erysipelotrichales</taxon>
        <taxon>Coprobacillaceae</taxon>
        <taxon>Thomasclavelia</taxon>
    </lineage>
</organism>